<keyword evidence="9" id="KW-1185">Reference proteome</keyword>
<dbReference type="SUPFAM" id="SSF90229">
    <property type="entry name" value="CCCH zinc finger"/>
    <property type="match status" value="1"/>
</dbReference>
<feature type="zinc finger region" description="C3H1-type" evidence="4">
    <location>
        <begin position="162"/>
        <end position="189"/>
    </location>
</feature>
<feature type="compositionally biased region" description="Acidic residues" evidence="5">
    <location>
        <begin position="266"/>
        <end position="283"/>
    </location>
</feature>
<keyword evidence="2 4" id="KW-0863">Zinc-finger</keyword>
<organism evidence="8 9">
    <name type="scientific">Kalanchoe fedtschenkoi</name>
    <name type="common">Lavender scallops</name>
    <name type="synonym">South American air plant</name>
    <dbReference type="NCBI Taxonomy" id="63787"/>
    <lineage>
        <taxon>Eukaryota</taxon>
        <taxon>Viridiplantae</taxon>
        <taxon>Streptophyta</taxon>
        <taxon>Embryophyta</taxon>
        <taxon>Tracheophyta</taxon>
        <taxon>Spermatophyta</taxon>
        <taxon>Magnoliopsida</taxon>
        <taxon>eudicotyledons</taxon>
        <taxon>Gunneridae</taxon>
        <taxon>Pentapetalae</taxon>
        <taxon>Saxifragales</taxon>
        <taxon>Crassulaceae</taxon>
        <taxon>Kalanchoe</taxon>
    </lineage>
</organism>
<evidence type="ECO:0000256" key="4">
    <source>
        <dbReference type="PROSITE-ProRule" id="PRU00723"/>
    </source>
</evidence>
<dbReference type="Gene3D" id="2.30.30.1190">
    <property type="match status" value="1"/>
</dbReference>
<dbReference type="InterPro" id="IPR041367">
    <property type="entry name" value="Znf-CCCH_4"/>
</dbReference>
<evidence type="ECO:0000256" key="2">
    <source>
        <dbReference type="ARBA" id="ARBA00022771"/>
    </source>
</evidence>
<dbReference type="InterPro" id="IPR036855">
    <property type="entry name" value="Znf_CCCH_sf"/>
</dbReference>
<evidence type="ECO:0000259" key="7">
    <source>
        <dbReference type="PROSITE" id="PS50174"/>
    </source>
</evidence>
<dbReference type="AlphaFoldDB" id="A0A7N0UTG6"/>
<evidence type="ECO:0000256" key="5">
    <source>
        <dbReference type="SAM" id="MobiDB-lite"/>
    </source>
</evidence>
<reference evidence="8" key="1">
    <citation type="submission" date="2021-01" db="UniProtKB">
        <authorList>
            <consortium name="EnsemblPlants"/>
        </authorList>
    </citation>
    <scope>IDENTIFICATION</scope>
</reference>
<dbReference type="EnsemblPlants" id="Kaladp0081s0328.1.v1.1">
    <property type="protein sequence ID" value="Kaladp0081s0328.1.v1.1"/>
    <property type="gene ID" value="Kaladp0081s0328.v1.1"/>
</dbReference>
<dbReference type="PANTHER" id="PTHR47650:SF2">
    <property type="entry name" value="ZINC FINGER CCCH DOMAIN-CONTAINING PROTEIN 22"/>
    <property type="match status" value="1"/>
</dbReference>
<dbReference type="GO" id="GO:0003676">
    <property type="term" value="F:nucleic acid binding"/>
    <property type="evidence" value="ECO:0007669"/>
    <property type="project" value="InterPro"/>
</dbReference>
<dbReference type="InterPro" id="IPR000571">
    <property type="entry name" value="Znf_CCCH"/>
</dbReference>
<dbReference type="Gramene" id="Kaladp0081s0328.1.v1.1">
    <property type="protein sequence ID" value="Kaladp0081s0328.1.v1.1"/>
    <property type="gene ID" value="Kaladp0081s0328.v1.1"/>
</dbReference>
<feature type="region of interest" description="Disordered" evidence="5">
    <location>
        <begin position="482"/>
        <end position="507"/>
    </location>
</feature>
<evidence type="ECO:0000313" key="8">
    <source>
        <dbReference type="EnsemblPlants" id="Kaladp0081s0328.1.v1.1"/>
    </source>
</evidence>
<accession>A0A7N0UTG6</accession>
<sequence length="507" mass="56041">MEFSEERLVESQLEEQLHEQNESLDAINEALTSDPTNAELLDIREELVLAIKHAKEGIFDLKRARLLREADSMLGSLGNSTEDVKAEPIRSDDVKPQISDLTDVKPEIIDLTDDKPEPLEGEQWCVGSKCRFQYNDRRWYEGEILSLDSDKCAKIAFLIPTSEKMLMCKFFLQQRCRFGSNCRLSHGIDVPLTSLKPHVPTVWSQSLVGSNIWAAADGKGGVWKKAELETWNDQLQEGQVVFLEDGRSVKLGPEAISLVGNAQVSDNEDESDLEASDSSEYGDENPQGLGFLEGSIAQKGIQTETTKFAKWENHTRGIASKMMASMGYREGMGLGASGQGILDPVAVKVLPPRQSLDHAVANEGTGGKKEKKRSRGGKRKRDKKFAEASRSAKKAQELAPDVFSLINTHLVLHSESSNSGSSAASQQNGKEGRRALVAFSDEVTALKIQIGKLEEMVKRNRKEKAVFEAAQRKLDAARKTLADTEAKHASASDALAGKEKEKRWLKF</sequence>
<dbReference type="Pfam" id="PF01585">
    <property type="entry name" value="G-patch"/>
    <property type="match status" value="1"/>
</dbReference>
<feature type="domain" description="G-patch" evidence="7">
    <location>
        <begin position="315"/>
        <end position="370"/>
    </location>
</feature>
<protein>
    <recommendedName>
        <fullName evidence="10">Zinc finger CCCH-type with G patch domain-containing protein</fullName>
    </recommendedName>
</protein>
<evidence type="ECO:0000259" key="6">
    <source>
        <dbReference type="PROSITE" id="PS50103"/>
    </source>
</evidence>
<dbReference type="PROSITE" id="PS50103">
    <property type="entry name" value="ZF_C3H1"/>
    <property type="match status" value="1"/>
</dbReference>
<dbReference type="PANTHER" id="PTHR47650">
    <property type="entry name" value="ZINC FINGER CCCH DOMAIN-CONTAINING PROTEIN 22"/>
    <property type="match status" value="1"/>
</dbReference>
<feature type="domain" description="C3H1-type" evidence="6">
    <location>
        <begin position="162"/>
        <end position="189"/>
    </location>
</feature>
<dbReference type="SMART" id="SM00443">
    <property type="entry name" value="G_patch"/>
    <property type="match status" value="1"/>
</dbReference>
<evidence type="ECO:0000256" key="1">
    <source>
        <dbReference type="ARBA" id="ARBA00022723"/>
    </source>
</evidence>
<keyword evidence="3 4" id="KW-0862">Zinc</keyword>
<dbReference type="Proteomes" id="UP000594263">
    <property type="component" value="Unplaced"/>
</dbReference>
<dbReference type="PROSITE" id="PS50174">
    <property type="entry name" value="G_PATCH"/>
    <property type="match status" value="1"/>
</dbReference>
<evidence type="ECO:0000256" key="3">
    <source>
        <dbReference type="ARBA" id="ARBA00022833"/>
    </source>
</evidence>
<evidence type="ECO:0000313" key="9">
    <source>
        <dbReference type="Proteomes" id="UP000594263"/>
    </source>
</evidence>
<feature type="region of interest" description="Disordered" evidence="5">
    <location>
        <begin position="260"/>
        <end position="289"/>
    </location>
</feature>
<dbReference type="OMA" id="QYTRGIG"/>
<dbReference type="InterPro" id="IPR000467">
    <property type="entry name" value="G_patch_dom"/>
</dbReference>
<dbReference type="SMART" id="SM00356">
    <property type="entry name" value="ZnF_C3H1"/>
    <property type="match status" value="1"/>
</dbReference>
<evidence type="ECO:0008006" key="10">
    <source>
        <dbReference type="Google" id="ProtNLM"/>
    </source>
</evidence>
<name>A0A7N0UTG6_KALFE</name>
<keyword evidence="1 4" id="KW-0479">Metal-binding</keyword>
<proteinExistence type="predicted"/>
<dbReference type="Pfam" id="PF18044">
    <property type="entry name" value="zf-CCCH_4"/>
    <property type="match status" value="1"/>
</dbReference>
<dbReference type="GO" id="GO:0008270">
    <property type="term" value="F:zinc ion binding"/>
    <property type="evidence" value="ECO:0007669"/>
    <property type="project" value="UniProtKB-KW"/>
</dbReference>
<feature type="region of interest" description="Disordered" evidence="5">
    <location>
        <begin position="357"/>
        <end position="393"/>
    </location>
</feature>
<feature type="compositionally biased region" description="Basic residues" evidence="5">
    <location>
        <begin position="369"/>
        <end position="383"/>
    </location>
</feature>